<dbReference type="AlphaFoldDB" id="A0A2P2NMH6"/>
<proteinExistence type="predicted"/>
<name>A0A2P2NMH6_RHIMU</name>
<dbReference type="EMBL" id="GGEC01063218">
    <property type="protein sequence ID" value="MBX43702.1"/>
    <property type="molecule type" value="Transcribed_RNA"/>
</dbReference>
<organism evidence="1">
    <name type="scientific">Rhizophora mucronata</name>
    <name type="common">Asiatic mangrove</name>
    <dbReference type="NCBI Taxonomy" id="61149"/>
    <lineage>
        <taxon>Eukaryota</taxon>
        <taxon>Viridiplantae</taxon>
        <taxon>Streptophyta</taxon>
        <taxon>Embryophyta</taxon>
        <taxon>Tracheophyta</taxon>
        <taxon>Spermatophyta</taxon>
        <taxon>Magnoliopsida</taxon>
        <taxon>eudicotyledons</taxon>
        <taxon>Gunneridae</taxon>
        <taxon>Pentapetalae</taxon>
        <taxon>rosids</taxon>
        <taxon>fabids</taxon>
        <taxon>Malpighiales</taxon>
        <taxon>Rhizophoraceae</taxon>
        <taxon>Rhizophora</taxon>
    </lineage>
</organism>
<reference evidence="1" key="1">
    <citation type="submission" date="2018-02" db="EMBL/GenBank/DDBJ databases">
        <title>Rhizophora mucronata_Transcriptome.</title>
        <authorList>
            <person name="Meera S.P."/>
            <person name="Sreeshan A."/>
            <person name="Augustine A."/>
        </authorList>
    </citation>
    <scope>NUCLEOTIDE SEQUENCE</scope>
    <source>
        <tissue evidence="1">Leaf</tissue>
    </source>
</reference>
<accession>A0A2P2NMH6</accession>
<protein>
    <submittedName>
        <fullName evidence="1">Uncharacterized protein</fullName>
    </submittedName>
</protein>
<sequence>MLCVHHAQAHTSHKSQLCHLRLKCRQLNQFSPNESEVAFQFLFFPSQLTQIESWPG</sequence>
<evidence type="ECO:0000313" key="1">
    <source>
        <dbReference type="EMBL" id="MBX43702.1"/>
    </source>
</evidence>